<dbReference type="Proteomes" id="UP000027778">
    <property type="component" value="Unassembled WGS sequence"/>
</dbReference>
<sequence>MFKTLKLWFWYDWALLCIRFIIWLSLISATIQQQDHLTVPLWIIILWEVVSFSVPWICLMFSYRYYLFTEIILFGGVCFYLTLLFPSAYLAFLMPTFMIAANSAHKSYRWSGPITIILFPLLIAIFSKVTDLWVIILQLSLAFAMGTFFRLLAINYRQSEIIRNQKHVLEQYVSQVERITLLEERDRLSKDLHDTMGHSYTSIIMGMETLRMELKSKEGEQQLDSLLQLARNSMEEVRLYLHQLDLSQESLPLAVTLQQLTEEFKKHSKVNVRTRIIGEEYMVSKQSKMTLYRSLQESLTNAVRHGHSTEIIVSLHFEPQQIRLDVQDNGCGVEEWKDGFGLTAMKERMSQSQGRVIVYSKKGEGTLISCVLPKQVQLSNEQIRLCIVDDHSFIRESLHTILDGQEDLQVVGMAEDGERALELCERLKPDVVLMDLEMPNLDGIYATKMIKKKWPDIRVLILSTFQNTERAKEIIRNGADGYLLKSIDSRELAESIRLVYRGGTMINHDLFHRMWEENEETGLFESRSDGKEYGLTKRELEILELLSQGSRYKTIASTLYLSNGTVRNYASNLYEKLGVKNREEAVQKAKDIGLLS</sequence>
<protein>
    <submittedName>
        <fullName evidence="17">Histidine kinase</fullName>
    </submittedName>
</protein>
<evidence type="ECO:0000256" key="6">
    <source>
        <dbReference type="ARBA" id="ARBA00022777"/>
    </source>
</evidence>
<dbReference type="GO" id="GO:0006355">
    <property type="term" value="P:regulation of DNA-templated transcription"/>
    <property type="evidence" value="ECO:0007669"/>
    <property type="project" value="InterPro"/>
</dbReference>
<keyword evidence="5" id="KW-0547">Nucleotide-binding</keyword>
<feature type="domain" description="HTH luxR-type" evidence="14">
    <location>
        <begin position="528"/>
        <end position="593"/>
    </location>
</feature>
<keyword evidence="6 17" id="KW-0418">Kinase</keyword>
<keyword evidence="3 12" id="KW-0597">Phosphoprotein</keyword>
<evidence type="ECO:0000256" key="12">
    <source>
        <dbReference type="PROSITE-ProRule" id="PRU00169"/>
    </source>
</evidence>
<keyword evidence="2" id="KW-0963">Cytoplasm</keyword>
<dbReference type="Pfam" id="PF00072">
    <property type="entry name" value="Response_reg"/>
    <property type="match status" value="1"/>
</dbReference>
<evidence type="ECO:0000256" key="7">
    <source>
        <dbReference type="ARBA" id="ARBA00022840"/>
    </source>
</evidence>
<dbReference type="eggNOG" id="COG2197">
    <property type="taxonomic scope" value="Bacteria"/>
</dbReference>
<dbReference type="SMART" id="SM00387">
    <property type="entry name" value="HATPase_c"/>
    <property type="match status" value="1"/>
</dbReference>
<dbReference type="PROSITE" id="PS50043">
    <property type="entry name" value="HTH_LUXR_2"/>
    <property type="match status" value="1"/>
</dbReference>
<comment type="subcellular location">
    <subcellularLocation>
        <location evidence="1">Cytoplasm</location>
    </subcellularLocation>
</comment>
<keyword evidence="4" id="KW-0808">Transferase</keyword>
<evidence type="ECO:0000256" key="8">
    <source>
        <dbReference type="ARBA" id="ARBA00023012"/>
    </source>
</evidence>
<dbReference type="PROSITE" id="PS50110">
    <property type="entry name" value="RESPONSE_REGULATORY"/>
    <property type="match status" value="1"/>
</dbReference>
<evidence type="ECO:0000256" key="11">
    <source>
        <dbReference type="ARBA" id="ARBA00023163"/>
    </source>
</evidence>
<dbReference type="Gene3D" id="3.40.50.2300">
    <property type="match status" value="1"/>
</dbReference>
<dbReference type="Pfam" id="PF07730">
    <property type="entry name" value="HisKA_3"/>
    <property type="match status" value="1"/>
</dbReference>
<dbReference type="PROSITE" id="PS50109">
    <property type="entry name" value="HIS_KIN"/>
    <property type="match status" value="1"/>
</dbReference>
<dbReference type="SUPFAM" id="SSF46894">
    <property type="entry name" value="C-terminal effector domain of the bipartite response regulators"/>
    <property type="match status" value="1"/>
</dbReference>
<reference evidence="17 18" key="1">
    <citation type="submission" date="2014-06" db="EMBL/GenBank/DDBJ databases">
        <title>Draft genome sequence of Bacillus gaemokensis JCM 15801 (MCCC 1A00707).</title>
        <authorList>
            <person name="Lai Q."/>
            <person name="Liu Y."/>
            <person name="Shao Z."/>
        </authorList>
    </citation>
    <scope>NUCLEOTIDE SEQUENCE [LARGE SCALE GENOMIC DNA]</scope>
    <source>
        <strain evidence="17 18">JCM 15801</strain>
    </source>
</reference>
<keyword evidence="13" id="KW-1133">Transmembrane helix</keyword>
<keyword evidence="13" id="KW-0812">Transmembrane</keyword>
<evidence type="ECO:0000259" key="14">
    <source>
        <dbReference type="PROSITE" id="PS50043"/>
    </source>
</evidence>
<dbReference type="SMART" id="SM00448">
    <property type="entry name" value="REC"/>
    <property type="match status" value="1"/>
</dbReference>
<evidence type="ECO:0000256" key="10">
    <source>
        <dbReference type="ARBA" id="ARBA00023125"/>
    </source>
</evidence>
<keyword evidence="8" id="KW-0902">Two-component regulatory system</keyword>
<keyword evidence="11" id="KW-0804">Transcription</keyword>
<evidence type="ECO:0000313" key="18">
    <source>
        <dbReference type="Proteomes" id="UP000027778"/>
    </source>
</evidence>
<comment type="caution">
    <text evidence="17">The sequence shown here is derived from an EMBL/GenBank/DDBJ whole genome shotgun (WGS) entry which is preliminary data.</text>
</comment>
<feature type="domain" description="Histidine kinase" evidence="15">
    <location>
        <begin position="195"/>
        <end position="376"/>
    </location>
</feature>
<dbReference type="Gene3D" id="3.30.565.10">
    <property type="entry name" value="Histidine kinase-like ATPase, C-terminal domain"/>
    <property type="match status" value="1"/>
</dbReference>
<evidence type="ECO:0000259" key="15">
    <source>
        <dbReference type="PROSITE" id="PS50109"/>
    </source>
</evidence>
<evidence type="ECO:0000256" key="4">
    <source>
        <dbReference type="ARBA" id="ARBA00022679"/>
    </source>
</evidence>
<dbReference type="CDD" id="cd16917">
    <property type="entry name" value="HATPase_UhpB-NarQ-NarX-like"/>
    <property type="match status" value="1"/>
</dbReference>
<dbReference type="PROSITE" id="PS00622">
    <property type="entry name" value="HTH_LUXR_1"/>
    <property type="match status" value="1"/>
</dbReference>
<dbReference type="STRING" id="574375.AZF08_21715"/>
<dbReference type="GO" id="GO:0000155">
    <property type="term" value="F:phosphorelay sensor kinase activity"/>
    <property type="evidence" value="ECO:0007669"/>
    <property type="project" value="InterPro"/>
</dbReference>
<evidence type="ECO:0000259" key="16">
    <source>
        <dbReference type="PROSITE" id="PS50110"/>
    </source>
</evidence>
<keyword evidence="7" id="KW-0067">ATP-binding</keyword>
<keyword evidence="18" id="KW-1185">Reference proteome</keyword>
<evidence type="ECO:0000256" key="5">
    <source>
        <dbReference type="ARBA" id="ARBA00022741"/>
    </source>
</evidence>
<feature type="transmembrane region" description="Helical" evidence="13">
    <location>
        <begin position="71"/>
        <end position="95"/>
    </location>
</feature>
<dbReference type="InterPro" id="IPR036890">
    <property type="entry name" value="HATPase_C_sf"/>
</dbReference>
<dbReference type="AlphaFoldDB" id="A0A073JZY3"/>
<dbReference type="Pfam" id="PF00196">
    <property type="entry name" value="GerE"/>
    <property type="match status" value="1"/>
</dbReference>
<dbReference type="GO" id="GO:0005524">
    <property type="term" value="F:ATP binding"/>
    <property type="evidence" value="ECO:0007669"/>
    <property type="project" value="UniProtKB-KW"/>
</dbReference>
<dbReference type="GO" id="GO:0005737">
    <property type="term" value="C:cytoplasm"/>
    <property type="evidence" value="ECO:0007669"/>
    <property type="project" value="UniProtKB-SubCell"/>
</dbReference>
<keyword evidence="13" id="KW-0472">Membrane</keyword>
<evidence type="ECO:0000256" key="13">
    <source>
        <dbReference type="SAM" id="Phobius"/>
    </source>
</evidence>
<feature type="transmembrane region" description="Helical" evidence="13">
    <location>
        <begin position="107"/>
        <end position="126"/>
    </location>
</feature>
<dbReference type="EMBL" id="JOTM01000106">
    <property type="protein sequence ID" value="KEK19800.1"/>
    <property type="molecule type" value="Genomic_DNA"/>
</dbReference>
<organism evidence="17 18">
    <name type="scientific">Bacillus gaemokensis</name>
    <dbReference type="NCBI Taxonomy" id="574375"/>
    <lineage>
        <taxon>Bacteria</taxon>
        <taxon>Bacillati</taxon>
        <taxon>Bacillota</taxon>
        <taxon>Bacilli</taxon>
        <taxon>Bacillales</taxon>
        <taxon>Bacillaceae</taxon>
        <taxon>Bacillus</taxon>
        <taxon>Bacillus cereus group</taxon>
    </lineage>
</organism>
<dbReference type="InterPro" id="IPR039420">
    <property type="entry name" value="WalR-like"/>
</dbReference>
<evidence type="ECO:0000256" key="3">
    <source>
        <dbReference type="ARBA" id="ARBA00022553"/>
    </source>
</evidence>
<keyword evidence="10" id="KW-0238">DNA-binding</keyword>
<accession>A0A073JZY3</accession>
<proteinExistence type="predicted"/>
<dbReference type="SMART" id="SM00421">
    <property type="entry name" value="HTH_LUXR"/>
    <property type="match status" value="1"/>
</dbReference>
<dbReference type="PRINTS" id="PR00038">
    <property type="entry name" value="HTHLUXR"/>
</dbReference>
<evidence type="ECO:0000256" key="2">
    <source>
        <dbReference type="ARBA" id="ARBA00022490"/>
    </source>
</evidence>
<dbReference type="InterPro" id="IPR011712">
    <property type="entry name" value="Sig_transdc_His_kin_sub3_dim/P"/>
</dbReference>
<dbReference type="GO" id="GO:0003677">
    <property type="term" value="F:DNA binding"/>
    <property type="evidence" value="ECO:0007669"/>
    <property type="project" value="UniProtKB-KW"/>
</dbReference>
<dbReference type="CDD" id="cd17535">
    <property type="entry name" value="REC_NarL-like"/>
    <property type="match status" value="1"/>
</dbReference>
<feature type="modified residue" description="4-aspartylphosphate" evidence="12">
    <location>
        <position position="435"/>
    </location>
</feature>
<dbReference type="PANTHER" id="PTHR43214:SF24">
    <property type="entry name" value="TRANSCRIPTIONAL REGULATORY PROTEIN NARL-RELATED"/>
    <property type="match status" value="1"/>
</dbReference>
<dbReference type="InterPro" id="IPR005467">
    <property type="entry name" value="His_kinase_dom"/>
</dbReference>
<name>A0A073JZY3_9BACI</name>
<dbReference type="InterPro" id="IPR058245">
    <property type="entry name" value="NreC/VraR/RcsB-like_REC"/>
</dbReference>
<dbReference type="InterPro" id="IPR016032">
    <property type="entry name" value="Sig_transdc_resp-reg_C-effctor"/>
</dbReference>
<keyword evidence="9" id="KW-0805">Transcription regulation</keyword>
<gene>
    <name evidence="17" type="ORF">BAGA_05215</name>
</gene>
<dbReference type="CDD" id="cd06170">
    <property type="entry name" value="LuxR_C_like"/>
    <property type="match status" value="1"/>
</dbReference>
<dbReference type="InterPro" id="IPR000792">
    <property type="entry name" value="Tscrpt_reg_LuxR_C"/>
</dbReference>
<dbReference type="InterPro" id="IPR001789">
    <property type="entry name" value="Sig_transdc_resp-reg_receiver"/>
</dbReference>
<feature type="transmembrane region" description="Helical" evidence="13">
    <location>
        <begin position="13"/>
        <end position="31"/>
    </location>
</feature>
<dbReference type="SUPFAM" id="SSF55874">
    <property type="entry name" value="ATPase domain of HSP90 chaperone/DNA topoisomerase II/histidine kinase"/>
    <property type="match status" value="1"/>
</dbReference>
<feature type="transmembrane region" description="Helical" evidence="13">
    <location>
        <begin position="43"/>
        <end position="65"/>
    </location>
</feature>
<dbReference type="OrthoDB" id="9781904at2"/>
<dbReference type="Pfam" id="PF02518">
    <property type="entry name" value="HATPase_c"/>
    <property type="match status" value="1"/>
</dbReference>
<dbReference type="InterPro" id="IPR011006">
    <property type="entry name" value="CheY-like_superfamily"/>
</dbReference>
<dbReference type="RefSeq" id="WP_033679217.1">
    <property type="nucleotide sequence ID" value="NZ_JOTM01000106.1"/>
</dbReference>
<dbReference type="eggNOG" id="COG4585">
    <property type="taxonomic scope" value="Bacteria"/>
</dbReference>
<dbReference type="GO" id="GO:0016020">
    <property type="term" value="C:membrane"/>
    <property type="evidence" value="ECO:0007669"/>
    <property type="project" value="InterPro"/>
</dbReference>
<dbReference type="SUPFAM" id="SSF52172">
    <property type="entry name" value="CheY-like"/>
    <property type="match status" value="1"/>
</dbReference>
<evidence type="ECO:0000256" key="1">
    <source>
        <dbReference type="ARBA" id="ARBA00004496"/>
    </source>
</evidence>
<evidence type="ECO:0000313" key="17">
    <source>
        <dbReference type="EMBL" id="KEK19800.1"/>
    </source>
</evidence>
<dbReference type="GO" id="GO:0046983">
    <property type="term" value="F:protein dimerization activity"/>
    <property type="evidence" value="ECO:0007669"/>
    <property type="project" value="InterPro"/>
</dbReference>
<dbReference type="PANTHER" id="PTHR43214">
    <property type="entry name" value="TWO-COMPONENT RESPONSE REGULATOR"/>
    <property type="match status" value="1"/>
</dbReference>
<dbReference type="Gene3D" id="1.20.5.1930">
    <property type="match status" value="1"/>
</dbReference>
<dbReference type="InterPro" id="IPR003594">
    <property type="entry name" value="HATPase_dom"/>
</dbReference>
<feature type="domain" description="Response regulatory" evidence="16">
    <location>
        <begin position="384"/>
        <end position="500"/>
    </location>
</feature>
<feature type="transmembrane region" description="Helical" evidence="13">
    <location>
        <begin position="132"/>
        <end position="153"/>
    </location>
</feature>
<evidence type="ECO:0000256" key="9">
    <source>
        <dbReference type="ARBA" id="ARBA00023015"/>
    </source>
</evidence>